<organism evidence="10 11">
    <name type="scientific">Legionella brunensis</name>
    <dbReference type="NCBI Taxonomy" id="29422"/>
    <lineage>
        <taxon>Bacteria</taxon>
        <taxon>Pseudomonadati</taxon>
        <taxon>Pseudomonadota</taxon>
        <taxon>Gammaproteobacteria</taxon>
        <taxon>Legionellales</taxon>
        <taxon>Legionellaceae</taxon>
        <taxon>Legionella</taxon>
    </lineage>
</organism>
<dbReference type="Pfam" id="PF13720">
    <property type="entry name" value="Acetyltransf_11"/>
    <property type="match status" value="1"/>
</dbReference>
<keyword evidence="1 8" id="KW-0963">Cytoplasm</keyword>
<evidence type="ECO:0000259" key="9">
    <source>
        <dbReference type="Pfam" id="PF13720"/>
    </source>
</evidence>
<dbReference type="GO" id="GO:0016020">
    <property type="term" value="C:membrane"/>
    <property type="evidence" value="ECO:0007669"/>
    <property type="project" value="GOC"/>
</dbReference>
<dbReference type="GO" id="GO:0005737">
    <property type="term" value="C:cytoplasm"/>
    <property type="evidence" value="ECO:0007669"/>
    <property type="project" value="UniProtKB-SubCell"/>
</dbReference>
<keyword evidence="6 8" id="KW-0443">Lipid metabolism</keyword>
<dbReference type="PANTHER" id="PTHR43480">
    <property type="entry name" value="ACYL-[ACYL-CARRIER-PROTEIN]--UDP-N-ACETYLGLUCOSAMINE O-ACYLTRANSFERASE"/>
    <property type="match status" value="1"/>
</dbReference>
<keyword evidence="11" id="KW-1185">Reference proteome</keyword>
<evidence type="ECO:0000256" key="8">
    <source>
        <dbReference type="HAMAP-Rule" id="MF_00387"/>
    </source>
</evidence>
<dbReference type="UniPathway" id="UPA00359">
    <property type="reaction ID" value="UER00477"/>
</dbReference>
<dbReference type="NCBIfam" id="NF003657">
    <property type="entry name" value="PRK05289.1"/>
    <property type="match status" value="1"/>
</dbReference>
<dbReference type="EMBL" id="LNXV01000008">
    <property type="protein sequence ID" value="KTC84906.1"/>
    <property type="molecule type" value="Genomic_DNA"/>
</dbReference>
<dbReference type="SUPFAM" id="SSF51161">
    <property type="entry name" value="Trimeric LpxA-like enzymes"/>
    <property type="match status" value="1"/>
</dbReference>
<keyword evidence="5 8" id="KW-0677">Repeat</keyword>
<dbReference type="Pfam" id="PF00132">
    <property type="entry name" value="Hexapep"/>
    <property type="match status" value="2"/>
</dbReference>
<dbReference type="OrthoDB" id="9807278at2"/>
<dbReference type="PIRSF" id="PIRSF000456">
    <property type="entry name" value="UDP-GlcNAc_acltr"/>
    <property type="match status" value="1"/>
</dbReference>
<dbReference type="RefSeq" id="WP_058441203.1">
    <property type="nucleotide sequence ID" value="NZ_CAAAHU010000006.1"/>
</dbReference>
<dbReference type="PROSITE" id="PS00101">
    <property type="entry name" value="HEXAPEP_TRANSFERASES"/>
    <property type="match status" value="1"/>
</dbReference>
<dbReference type="Gene3D" id="1.20.1180.10">
    <property type="entry name" value="Udp N-acetylglucosamine O-acyltransferase, C-terminal domain"/>
    <property type="match status" value="1"/>
</dbReference>
<dbReference type="CDD" id="cd03351">
    <property type="entry name" value="LbH_UDP-GlcNAc_AT"/>
    <property type="match status" value="1"/>
</dbReference>
<keyword evidence="2 8" id="KW-0444">Lipid biosynthesis</keyword>
<keyword evidence="3 8" id="KW-0441">Lipid A biosynthesis</keyword>
<evidence type="ECO:0000256" key="7">
    <source>
        <dbReference type="ARBA" id="ARBA00023315"/>
    </source>
</evidence>
<evidence type="ECO:0000256" key="1">
    <source>
        <dbReference type="ARBA" id="ARBA00022490"/>
    </source>
</evidence>
<comment type="subunit">
    <text evidence="8">Homotrimer.</text>
</comment>
<dbReference type="InterPro" id="IPR018357">
    <property type="entry name" value="Hexapep_transf_CS"/>
</dbReference>
<dbReference type="HAMAP" id="MF_00387">
    <property type="entry name" value="LpxA"/>
    <property type="match status" value="1"/>
</dbReference>
<dbReference type="EC" id="2.3.1.129" evidence="8"/>
<comment type="subcellular location">
    <subcellularLocation>
        <location evidence="8">Cytoplasm</location>
    </subcellularLocation>
</comment>
<dbReference type="PATRIC" id="fig|29422.6.peg.1178"/>
<evidence type="ECO:0000313" key="11">
    <source>
        <dbReference type="Proteomes" id="UP000054742"/>
    </source>
</evidence>
<dbReference type="STRING" id="29422.Lbru_1121"/>
<evidence type="ECO:0000256" key="3">
    <source>
        <dbReference type="ARBA" id="ARBA00022556"/>
    </source>
</evidence>
<keyword evidence="4 8" id="KW-0808">Transferase</keyword>
<dbReference type="AlphaFoldDB" id="A0A0W0SND2"/>
<reference evidence="10 11" key="1">
    <citation type="submission" date="2015-11" db="EMBL/GenBank/DDBJ databases">
        <title>Genomic analysis of 38 Legionella species identifies large and diverse effector repertoires.</title>
        <authorList>
            <person name="Burstein D."/>
            <person name="Amaro F."/>
            <person name="Zusman T."/>
            <person name="Lifshitz Z."/>
            <person name="Cohen O."/>
            <person name="Gilbert J.A."/>
            <person name="Pupko T."/>
            <person name="Shuman H.A."/>
            <person name="Segal G."/>
        </authorList>
    </citation>
    <scope>NUCLEOTIDE SEQUENCE [LARGE SCALE GENOMIC DNA]</scope>
    <source>
        <strain evidence="10 11">ATCC 43878</strain>
    </source>
</reference>
<name>A0A0W0SND2_9GAMM</name>
<dbReference type="InterPro" id="IPR001451">
    <property type="entry name" value="Hexapep"/>
</dbReference>
<comment type="function">
    <text evidence="8">Involved in the biosynthesis of lipid A, a phosphorylated glycolipid that anchors the lipopolysaccharide to the outer membrane of the cell.</text>
</comment>
<dbReference type="Gene3D" id="2.160.10.10">
    <property type="entry name" value="Hexapeptide repeat proteins"/>
    <property type="match status" value="1"/>
</dbReference>
<dbReference type="InterPro" id="IPR010137">
    <property type="entry name" value="Lipid_A_LpxA"/>
</dbReference>
<dbReference type="InterPro" id="IPR029098">
    <property type="entry name" value="Acetyltransf_C"/>
</dbReference>
<feature type="domain" description="UDP N-acetylglucosamine O-acyltransferase C-terminal" evidence="9">
    <location>
        <begin position="193"/>
        <end position="273"/>
    </location>
</feature>
<keyword evidence="7 8" id="KW-0012">Acyltransferase</keyword>
<dbReference type="GO" id="GO:0008780">
    <property type="term" value="F:acyl-[acyl-carrier-protein]-UDP-N-acetylglucosamine O-acyltransferase activity"/>
    <property type="evidence" value="ECO:0007669"/>
    <property type="project" value="UniProtKB-UniRule"/>
</dbReference>
<protein>
    <recommendedName>
        <fullName evidence="8">Acyl-[acyl-carrier-protein]--UDP-N-acetylglucosamine O-acyltransferase</fullName>
        <shortName evidence="8">UDP-N-acetylglucosamine acyltransferase</shortName>
        <ecNumber evidence="8">2.3.1.129</ecNumber>
    </recommendedName>
</protein>
<dbReference type="InterPro" id="IPR037157">
    <property type="entry name" value="Acetyltransf_C_sf"/>
</dbReference>
<evidence type="ECO:0000256" key="5">
    <source>
        <dbReference type="ARBA" id="ARBA00022737"/>
    </source>
</evidence>
<accession>A0A0W0SND2</accession>
<proteinExistence type="inferred from homology"/>
<evidence type="ECO:0000256" key="6">
    <source>
        <dbReference type="ARBA" id="ARBA00023098"/>
    </source>
</evidence>
<evidence type="ECO:0000256" key="2">
    <source>
        <dbReference type="ARBA" id="ARBA00022516"/>
    </source>
</evidence>
<comment type="similarity">
    <text evidence="8">Belongs to the transferase hexapeptide repeat family. LpxA subfamily.</text>
</comment>
<evidence type="ECO:0000256" key="4">
    <source>
        <dbReference type="ARBA" id="ARBA00022679"/>
    </source>
</evidence>
<comment type="catalytic activity">
    <reaction evidence="8">
        <text>a (3R)-hydroxyacyl-[ACP] + UDP-N-acetyl-alpha-D-glucosamine = a UDP-3-O-[(3R)-3-hydroxyacyl]-N-acetyl-alpha-D-glucosamine + holo-[ACP]</text>
        <dbReference type="Rhea" id="RHEA:67812"/>
        <dbReference type="Rhea" id="RHEA-COMP:9685"/>
        <dbReference type="Rhea" id="RHEA-COMP:9945"/>
        <dbReference type="ChEBI" id="CHEBI:57705"/>
        <dbReference type="ChEBI" id="CHEBI:64479"/>
        <dbReference type="ChEBI" id="CHEBI:78827"/>
        <dbReference type="ChEBI" id="CHEBI:173225"/>
        <dbReference type="EC" id="2.3.1.129"/>
    </reaction>
</comment>
<gene>
    <name evidence="10" type="primary">lpxA_1</name>
    <name evidence="8" type="synonym">lpxA</name>
    <name evidence="10" type="ORF">Lbru_1121</name>
</gene>
<dbReference type="PANTHER" id="PTHR43480:SF1">
    <property type="entry name" value="ACYL-[ACYL-CARRIER-PROTEIN]--UDP-N-ACETYLGLUCOSAMINE O-ACYLTRANSFERASE, MITOCHONDRIAL-RELATED"/>
    <property type="match status" value="1"/>
</dbReference>
<dbReference type="GO" id="GO:0009245">
    <property type="term" value="P:lipid A biosynthetic process"/>
    <property type="evidence" value="ECO:0007669"/>
    <property type="project" value="UniProtKB-UniRule"/>
</dbReference>
<comment type="caution">
    <text evidence="10">The sequence shown here is derived from an EMBL/GenBank/DDBJ whole genome shotgun (WGS) entry which is preliminary data.</text>
</comment>
<dbReference type="Proteomes" id="UP000054742">
    <property type="component" value="Unassembled WGS sequence"/>
</dbReference>
<dbReference type="NCBIfam" id="TIGR01852">
    <property type="entry name" value="lipid_A_lpxA"/>
    <property type="match status" value="1"/>
</dbReference>
<evidence type="ECO:0000313" key="10">
    <source>
        <dbReference type="EMBL" id="KTC84906.1"/>
    </source>
</evidence>
<sequence length="278" mass="30606">MSQFSFTQIQDNVVSMPQNQVHPSALISRHAKIGKNVEIGAFAIIGDHVIIGEETKIGPHTIIESWTTIGKRNQIYAGAIIGNAPQDLKYKGEQSSLLIGDDNIIREYATISRGTMLGGGITCIGNHNLIMSYVHVAHDVLIGNHNVIAHAAGIGGHVVIEDWVTVGGLSGIHQFVKLGRLAMVGAKSMVVKDVTPYALVKGNPAKLYGVNFERLRRNHFTPEERLQIQRAYKILFNSGLNLNEAIEMMEQELSASESIDYLLQFLYKSNRGIYRTST</sequence>
<dbReference type="InterPro" id="IPR011004">
    <property type="entry name" value="Trimer_LpxA-like_sf"/>
</dbReference>
<comment type="pathway">
    <text evidence="8">Glycolipid biosynthesis; lipid IV(A) biosynthesis; lipid IV(A) from (3R)-3-hydroxytetradecanoyl-[acyl-carrier-protein] and UDP-N-acetyl-alpha-D-glucosamine: step 1/6.</text>
</comment>